<dbReference type="EMBL" id="JBHLZU010000002">
    <property type="protein sequence ID" value="MFB9902864.1"/>
    <property type="molecule type" value="Genomic_DNA"/>
</dbReference>
<keyword evidence="1" id="KW-0732">Signal</keyword>
<evidence type="ECO:0000256" key="1">
    <source>
        <dbReference type="SAM" id="SignalP"/>
    </source>
</evidence>
<proteinExistence type="predicted"/>
<dbReference type="RefSeq" id="WP_377849969.1">
    <property type="nucleotide sequence ID" value="NZ_JBHLZU010000002.1"/>
</dbReference>
<organism evidence="2 3">
    <name type="scientific">Allokutzneria oryzae</name>
    <dbReference type="NCBI Taxonomy" id="1378989"/>
    <lineage>
        <taxon>Bacteria</taxon>
        <taxon>Bacillati</taxon>
        <taxon>Actinomycetota</taxon>
        <taxon>Actinomycetes</taxon>
        <taxon>Pseudonocardiales</taxon>
        <taxon>Pseudonocardiaceae</taxon>
        <taxon>Allokutzneria</taxon>
    </lineage>
</organism>
<feature type="signal peptide" evidence="1">
    <location>
        <begin position="1"/>
        <end position="25"/>
    </location>
</feature>
<accession>A0ABV5ZT70</accession>
<gene>
    <name evidence="2" type="ORF">ACFFQA_02820</name>
</gene>
<sequence length="199" mass="20775">MRSRSPMLPIVVVAVSLAGCTSVGAGTPTPAGTTATTSVAASGLPARPREVSLKGLTGQDMCNLITVDQRRQLNVDVGNVRPRENGSRSKEPSCALNRIDAAPYIEVDPFVVTSEDITNLVGRRGNTEGRPVVIGGFPAVESNLVGVRDECYAHIGVAAGQVLGVQATEPSEAMSMPEICALARRAAGMALENLLKLRP</sequence>
<comment type="caution">
    <text evidence="2">The sequence shown here is derived from an EMBL/GenBank/DDBJ whole genome shotgun (WGS) entry which is preliminary data.</text>
</comment>
<feature type="chain" id="PRO_5046476464" evidence="1">
    <location>
        <begin position="26"/>
        <end position="199"/>
    </location>
</feature>
<dbReference type="InterPro" id="IPR024520">
    <property type="entry name" value="DUF3558"/>
</dbReference>
<dbReference type="Pfam" id="PF12079">
    <property type="entry name" value="DUF3558"/>
    <property type="match status" value="1"/>
</dbReference>
<keyword evidence="3" id="KW-1185">Reference proteome</keyword>
<protein>
    <submittedName>
        <fullName evidence="2">DUF3558 domain-containing protein</fullName>
    </submittedName>
</protein>
<name>A0ABV5ZT70_9PSEU</name>
<reference evidence="2 3" key="1">
    <citation type="submission" date="2024-09" db="EMBL/GenBank/DDBJ databases">
        <authorList>
            <person name="Sun Q."/>
            <person name="Mori K."/>
        </authorList>
    </citation>
    <scope>NUCLEOTIDE SEQUENCE [LARGE SCALE GENOMIC DNA]</scope>
    <source>
        <strain evidence="2 3">TBRC 7907</strain>
    </source>
</reference>
<dbReference type="PROSITE" id="PS51257">
    <property type="entry name" value="PROKAR_LIPOPROTEIN"/>
    <property type="match status" value="1"/>
</dbReference>
<dbReference type="Proteomes" id="UP001589693">
    <property type="component" value="Unassembled WGS sequence"/>
</dbReference>
<evidence type="ECO:0000313" key="3">
    <source>
        <dbReference type="Proteomes" id="UP001589693"/>
    </source>
</evidence>
<evidence type="ECO:0000313" key="2">
    <source>
        <dbReference type="EMBL" id="MFB9902864.1"/>
    </source>
</evidence>